<dbReference type="EMBL" id="CP019876">
    <property type="protein sequence ID" value="AQU89246.1"/>
    <property type="molecule type" value="Genomic_DNA"/>
</dbReference>
<reference evidence="2 3" key="1">
    <citation type="submission" date="2017-02" db="EMBL/GenBank/DDBJ databases">
        <title>zhang.</title>
        <authorList>
            <person name="Zhang H."/>
        </authorList>
    </citation>
    <scope>NUCLEOTIDE SEQUENCE [LARGE SCALE GENOMIC DNA]</scope>
    <source>
        <strain evidence="2 3">RZS01</strain>
        <plasmid evidence="3">pkna01</plasmid>
    </source>
</reference>
<accession>A0A9N7CCJ1</accession>
<dbReference type="KEGG" id="kna:B0W47_16840"/>
<gene>
    <name evidence="2" type="ORF">B0W47_16840</name>
</gene>
<proteinExistence type="predicted"/>
<dbReference type="AlphaFoldDB" id="A0A9N7CCJ1"/>
<keyword evidence="2" id="KW-0614">Plasmid</keyword>
<dbReference type="Proteomes" id="UP000189683">
    <property type="component" value="Plasmid pKNA01"/>
</dbReference>
<feature type="region of interest" description="Disordered" evidence="1">
    <location>
        <begin position="192"/>
        <end position="213"/>
    </location>
</feature>
<protein>
    <submittedName>
        <fullName evidence="2">Uncharacterized protein</fullName>
    </submittedName>
</protein>
<organism evidence="2 3">
    <name type="scientific">Komagataeibacter nataicola</name>
    <dbReference type="NCBI Taxonomy" id="265960"/>
    <lineage>
        <taxon>Bacteria</taxon>
        <taxon>Pseudomonadati</taxon>
        <taxon>Pseudomonadota</taxon>
        <taxon>Alphaproteobacteria</taxon>
        <taxon>Acetobacterales</taxon>
        <taxon>Acetobacteraceae</taxon>
        <taxon>Komagataeibacter</taxon>
    </lineage>
</organism>
<feature type="compositionally biased region" description="Acidic residues" evidence="1">
    <location>
        <begin position="201"/>
        <end position="213"/>
    </location>
</feature>
<geneLocation type="plasmid" evidence="3">
    <name>pkna01</name>
</geneLocation>
<sequence>MVEDFVNQLNPGHISNVDYAISEDGIYYVGMDSIKQASENSIRLDKVYMKESFAISKEGKLYVGDEEIKHAYMNNVKFDDIRIKENEYCDYVDYVYALAEDGTLYINGDDIKNIPDDVVLKYVFIADCDISEWNHKVTRTFYAHYTPLETIGPNAEFGGYVIIRNTPLSDKIGMYVIETPEEKKAFMDAIKSMDSKQEPEQTPEPEEEYSMKM</sequence>
<name>A0A9N7CCJ1_9PROT</name>
<evidence type="ECO:0000313" key="3">
    <source>
        <dbReference type="Proteomes" id="UP000189683"/>
    </source>
</evidence>
<evidence type="ECO:0000313" key="2">
    <source>
        <dbReference type="EMBL" id="AQU89246.1"/>
    </source>
</evidence>
<evidence type="ECO:0000256" key="1">
    <source>
        <dbReference type="SAM" id="MobiDB-lite"/>
    </source>
</evidence>